<comment type="function">
    <text evidence="1">The aspartyl protease (PR) mediates the proteolytic cleavages of the Gag and Gag-Pol polyproteins after assembly of the VLP.</text>
</comment>
<dbReference type="SUPFAM" id="SSF53098">
    <property type="entry name" value="Ribonuclease H-like"/>
    <property type="match status" value="1"/>
</dbReference>
<keyword evidence="5" id="KW-0479">Metal-binding</keyword>
<evidence type="ECO:0000259" key="17">
    <source>
        <dbReference type="PROSITE" id="PS50994"/>
    </source>
</evidence>
<evidence type="ECO:0000256" key="3">
    <source>
        <dbReference type="ARBA" id="ARBA00022670"/>
    </source>
</evidence>
<name>A0A2P4Y4H7_9STRA</name>
<keyword evidence="13" id="KW-0808">Transferase</keyword>
<dbReference type="GO" id="GO:0006508">
    <property type="term" value="P:proteolysis"/>
    <property type="evidence" value="ECO:0007669"/>
    <property type="project" value="UniProtKB-KW"/>
</dbReference>
<evidence type="ECO:0000256" key="5">
    <source>
        <dbReference type="ARBA" id="ARBA00022723"/>
    </source>
</evidence>
<evidence type="ECO:0000256" key="11">
    <source>
        <dbReference type="ARBA" id="ARBA00022908"/>
    </source>
</evidence>
<dbReference type="GO" id="GO:0004519">
    <property type="term" value="F:endonuclease activity"/>
    <property type="evidence" value="ECO:0007669"/>
    <property type="project" value="UniProtKB-KW"/>
</dbReference>
<sequence>MSKPEWLVDSGASSLMTSVRDKFVSMKELKTPVRITIADGTKIDAVATGTVSLKLMDGTTVSLSDVLYIPEVEGSLISVSKLAEKNVVAQFSKDKCVFRYGDAKVMEAMRCGNVYKLKTVGDEVCNVATTPRKEPWAVVHARLGHIPFRRYEQLLTMADGVPEVADGVTSDTICAGCCMGKMRADDFSRYPENLVKSAGVLDLVHTDVMGSMQTKTPGSCTYVVTFIDDYSRHVTVYFMKAKSDVLSKFKIFKAALKNATGQRIKRLRSDDGGEYIGRQFKAYLNHCGIKHEKTVPYTPQQNGLAERMNRSLVEMARCMLYHESVDKKWWAEAVNTAAWIINRIPNSATIKTPYEIVYKTKPLLKNLKVFGALGYAHIPNEKRRKLDAKAFKCRFIGYKDGVKGYRVMKVTTGKVQIVRTVKFMETSTSGHLIVRQDEDEEPTSVPVQARQRSVDTRQIVPTVTEGSDHFNMTQQWMTEDLGRREEASARKKQIVASSTTGTTKRQRLIQERAKVIEDQLAIENGQAMVAMEGVPKSYEEATTSVDDKEWKKAIASELGSLTANKTWKLVPRPTHQRPIGCRWVFAFQRNEEGKVIRHKARLVVKGYSQRRGIDYEETYAPVAYLNSIRTKLAKCCAEGFEIEQCDVDTVFLYGKLEEEIYMELPEGLQELLSLSDTEGKGLLLQSLYGLKQASRVWNETIDAHLKKMGFKAADADPPVYTRALSVHLTKADEPQSDDDKAKMKSKSYRSLVGSLMYLACGTRPDI</sequence>
<keyword evidence="11" id="KW-0229">DNA integration</keyword>
<dbReference type="Pfam" id="PF00665">
    <property type="entry name" value="rve"/>
    <property type="match status" value="1"/>
</dbReference>
<dbReference type="InterPro" id="IPR013103">
    <property type="entry name" value="RVT_2"/>
</dbReference>
<dbReference type="AlphaFoldDB" id="A0A2P4Y4H7"/>
<gene>
    <name evidence="18" type="ORF">PHPALM_10522</name>
</gene>
<keyword evidence="3" id="KW-0645">Protease</keyword>
<evidence type="ECO:0000256" key="16">
    <source>
        <dbReference type="ARBA" id="ARBA00023268"/>
    </source>
</evidence>
<dbReference type="GO" id="GO:0003964">
    <property type="term" value="F:RNA-directed DNA polymerase activity"/>
    <property type="evidence" value="ECO:0007669"/>
    <property type="project" value="UniProtKB-KW"/>
</dbReference>
<dbReference type="InterPro" id="IPR057670">
    <property type="entry name" value="SH3_retrovirus"/>
</dbReference>
<keyword evidence="14" id="KW-0917">Virion maturation</keyword>
<evidence type="ECO:0000256" key="1">
    <source>
        <dbReference type="ARBA" id="ARBA00002180"/>
    </source>
</evidence>
<evidence type="ECO:0000256" key="2">
    <source>
        <dbReference type="ARBA" id="ARBA00022612"/>
    </source>
</evidence>
<evidence type="ECO:0000256" key="9">
    <source>
        <dbReference type="ARBA" id="ARBA00022840"/>
    </source>
</evidence>
<dbReference type="InterPro" id="IPR054722">
    <property type="entry name" value="PolX-like_BBD"/>
</dbReference>
<dbReference type="GO" id="GO:0003887">
    <property type="term" value="F:DNA-directed DNA polymerase activity"/>
    <property type="evidence" value="ECO:0007669"/>
    <property type="project" value="UniProtKB-KW"/>
</dbReference>
<dbReference type="Gene3D" id="3.30.420.10">
    <property type="entry name" value="Ribonuclease H-like superfamily/Ribonuclease H"/>
    <property type="match status" value="1"/>
</dbReference>
<keyword evidence="2" id="KW-1188">Viral release from host cell</keyword>
<dbReference type="Pfam" id="PF22936">
    <property type="entry name" value="Pol_BBD"/>
    <property type="match status" value="1"/>
</dbReference>
<keyword evidence="10" id="KW-0460">Magnesium</keyword>
<organism evidence="18 19">
    <name type="scientific">Phytophthora palmivora</name>
    <dbReference type="NCBI Taxonomy" id="4796"/>
    <lineage>
        <taxon>Eukaryota</taxon>
        <taxon>Sar</taxon>
        <taxon>Stramenopiles</taxon>
        <taxon>Oomycota</taxon>
        <taxon>Peronosporomycetes</taxon>
        <taxon>Peronosporales</taxon>
        <taxon>Peronosporaceae</taxon>
        <taxon>Phytophthora</taxon>
    </lineage>
</organism>
<keyword evidence="6" id="KW-0547">Nucleotide-binding</keyword>
<evidence type="ECO:0000256" key="15">
    <source>
        <dbReference type="ARBA" id="ARBA00023172"/>
    </source>
</evidence>
<dbReference type="EMBL" id="NCKW01005533">
    <property type="protein sequence ID" value="POM72724.1"/>
    <property type="molecule type" value="Genomic_DNA"/>
</dbReference>
<keyword evidence="16" id="KW-0511">Multifunctional enzyme</keyword>
<dbReference type="GO" id="GO:0046872">
    <property type="term" value="F:metal ion binding"/>
    <property type="evidence" value="ECO:0007669"/>
    <property type="project" value="UniProtKB-KW"/>
</dbReference>
<dbReference type="InterPro" id="IPR036397">
    <property type="entry name" value="RNaseH_sf"/>
</dbReference>
<dbReference type="GO" id="GO:0015074">
    <property type="term" value="P:DNA integration"/>
    <property type="evidence" value="ECO:0007669"/>
    <property type="project" value="UniProtKB-KW"/>
</dbReference>
<keyword evidence="9" id="KW-0067">ATP-binding</keyword>
<dbReference type="InterPro" id="IPR001584">
    <property type="entry name" value="Integrase_cat-core"/>
</dbReference>
<evidence type="ECO:0000256" key="8">
    <source>
        <dbReference type="ARBA" id="ARBA00022801"/>
    </source>
</evidence>
<feature type="non-terminal residue" evidence="18">
    <location>
        <position position="766"/>
    </location>
</feature>
<keyword evidence="12" id="KW-0695">RNA-directed DNA polymerase</keyword>
<dbReference type="Proteomes" id="UP000237271">
    <property type="component" value="Unassembled WGS sequence"/>
</dbReference>
<keyword evidence="15" id="KW-0233">DNA recombination</keyword>
<dbReference type="Pfam" id="PF07727">
    <property type="entry name" value="RVT_2"/>
    <property type="match status" value="1"/>
</dbReference>
<dbReference type="GO" id="GO:0003676">
    <property type="term" value="F:nucleic acid binding"/>
    <property type="evidence" value="ECO:0007669"/>
    <property type="project" value="InterPro"/>
</dbReference>
<dbReference type="InterPro" id="IPR039537">
    <property type="entry name" value="Retrotran_Ty1/copia-like"/>
</dbReference>
<dbReference type="GO" id="GO:0006310">
    <property type="term" value="P:DNA recombination"/>
    <property type="evidence" value="ECO:0007669"/>
    <property type="project" value="UniProtKB-KW"/>
</dbReference>
<protein>
    <submittedName>
        <fullName evidence="18">Integrase catalytic core protein</fullName>
    </submittedName>
</protein>
<keyword evidence="19" id="KW-1185">Reference proteome</keyword>
<keyword evidence="13" id="KW-0548">Nucleotidyltransferase</keyword>
<dbReference type="PANTHER" id="PTHR42648:SF11">
    <property type="entry name" value="TRANSPOSON TY4-P GAG-POL POLYPROTEIN"/>
    <property type="match status" value="1"/>
</dbReference>
<dbReference type="OrthoDB" id="109980at2759"/>
<evidence type="ECO:0000313" key="18">
    <source>
        <dbReference type="EMBL" id="POM72724.1"/>
    </source>
</evidence>
<comment type="caution">
    <text evidence="18">The sequence shown here is derived from an EMBL/GenBank/DDBJ whole genome shotgun (WGS) entry which is preliminary data.</text>
</comment>
<evidence type="ECO:0000256" key="13">
    <source>
        <dbReference type="ARBA" id="ARBA00022932"/>
    </source>
</evidence>
<dbReference type="PANTHER" id="PTHR42648">
    <property type="entry name" value="TRANSPOSASE, PUTATIVE-RELATED"/>
    <property type="match status" value="1"/>
</dbReference>
<evidence type="ECO:0000313" key="19">
    <source>
        <dbReference type="Proteomes" id="UP000237271"/>
    </source>
</evidence>
<dbReference type="GO" id="GO:0008233">
    <property type="term" value="F:peptidase activity"/>
    <property type="evidence" value="ECO:0007669"/>
    <property type="project" value="UniProtKB-KW"/>
</dbReference>
<dbReference type="Pfam" id="PF25597">
    <property type="entry name" value="SH3_retrovirus"/>
    <property type="match status" value="1"/>
</dbReference>
<reference evidence="18 19" key="1">
    <citation type="journal article" date="2017" name="Genome Biol. Evol.">
        <title>Phytophthora megakarya and P. palmivora, closely related causal agents of cacao black pod rot, underwent increases in genome sizes and gene numbers by different mechanisms.</title>
        <authorList>
            <person name="Ali S.S."/>
            <person name="Shao J."/>
            <person name="Lary D.J."/>
            <person name="Kronmiller B."/>
            <person name="Shen D."/>
            <person name="Strem M.D."/>
            <person name="Amoako-Attah I."/>
            <person name="Akrofi A.Y."/>
            <person name="Begoude B.A."/>
            <person name="Ten Hoopen G.M."/>
            <person name="Coulibaly K."/>
            <person name="Kebe B.I."/>
            <person name="Melnick R.L."/>
            <person name="Guiltinan M.J."/>
            <person name="Tyler B.M."/>
            <person name="Meinhardt L.W."/>
            <person name="Bailey B.A."/>
        </authorList>
    </citation>
    <scope>NUCLEOTIDE SEQUENCE [LARGE SCALE GENOMIC DNA]</scope>
    <source>
        <strain evidence="19">sbr112.9</strain>
    </source>
</reference>
<evidence type="ECO:0000256" key="10">
    <source>
        <dbReference type="ARBA" id="ARBA00022842"/>
    </source>
</evidence>
<proteinExistence type="predicted"/>
<feature type="domain" description="Integrase catalytic" evidence="17">
    <location>
        <begin position="187"/>
        <end position="361"/>
    </location>
</feature>
<evidence type="ECO:0000256" key="7">
    <source>
        <dbReference type="ARBA" id="ARBA00022759"/>
    </source>
</evidence>
<evidence type="ECO:0000256" key="12">
    <source>
        <dbReference type="ARBA" id="ARBA00022918"/>
    </source>
</evidence>
<dbReference type="GO" id="GO:0005524">
    <property type="term" value="F:ATP binding"/>
    <property type="evidence" value="ECO:0007669"/>
    <property type="project" value="UniProtKB-KW"/>
</dbReference>
<evidence type="ECO:0000256" key="14">
    <source>
        <dbReference type="ARBA" id="ARBA00023113"/>
    </source>
</evidence>
<keyword evidence="8" id="KW-0378">Hydrolase</keyword>
<keyword evidence="4" id="KW-0540">Nuclease</keyword>
<keyword evidence="13" id="KW-0239">DNA-directed DNA polymerase</keyword>
<dbReference type="InterPro" id="IPR012337">
    <property type="entry name" value="RNaseH-like_sf"/>
</dbReference>
<evidence type="ECO:0000256" key="4">
    <source>
        <dbReference type="ARBA" id="ARBA00022722"/>
    </source>
</evidence>
<dbReference type="PROSITE" id="PS50994">
    <property type="entry name" value="INTEGRASE"/>
    <property type="match status" value="1"/>
</dbReference>
<keyword evidence="7" id="KW-0255">Endonuclease</keyword>
<evidence type="ECO:0000256" key="6">
    <source>
        <dbReference type="ARBA" id="ARBA00022741"/>
    </source>
</evidence>
<accession>A0A2P4Y4H7</accession>